<dbReference type="SMART" id="SM00148">
    <property type="entry name" value="PLCXc"/>
    <property type="match status" value="1"/>
</dbReference>
<keyword evidence="5" id="KW-0807">Transducer</keyword>
<protein>
    <recommendedName>
        <fullName evidence="7">Phosphoinositide phospholipase C</fullName>
        <ecNumber evidence="7">3.1.4.11</ecNumber>
    </recommendedName>
</protein>
<dbReference type="SUPFAM" id="SSF51695">
    <property type="entry name" value="PLC-like phosphodiesterases"/>
    <property type="match status" value="1"/>
</dbReference>
<dbReference type="Gene3D" id="2.60.40.150">
    <property type="entry name" value="C2 domain"/>
    <property type="match status" value="1"/>
</dbReference>
<gene>
    <name evidence="10" type="ORF">PV08_09676</name>
</gene>
<dbReference type="HOGENOM" id="CLU_002738_3_1_1"/>
<dbReference type="VEuPathDB" id="FungiDB:PV08_09676"/>
<comment type="catalytic activity">
    <reaction evidence="1 7">
        <text>a 1,2-diacyl-sn-glycero-3-phospho-(1D-myo-inositol-4,5-bisphosphate) + H2O = 1D-myo-inositol 1,4,5-trisphosphate + a 1,2-diacyl-sn-glycerol + H(+)</text>
        <dbReference type="Rhea" id="RHEA:33179"/>
        <dbReference type="ChEBI" id="CHEBI:15377"/>
        <dbReference type="ChEBI" id="CHEBI:15378"/>
        <dbReference type="ChEBI" id="CHEBI:17815"/>
        <dbReference type="ChEBI" id="CHEBI:58456"/>
        <dbReference type="ChEBI" id="CHEBI:203600"/>
        <dbReference type="EC" id="3.1.4.11"/>
    </reaction>
</comment>
<accession>A0A0D2BML3</accession>
<dbReference type="STRING" id="91928.A0A0D2BML3"/>
<evidence type="ECO:0000313" key="10">
    <source>
        <dbReference type="EMBL" id="KIW12399.1"/>
    </source>
</evidence>
<dbReference type="Gene3D" id="3.20.20.190">
    <property type="entry name" value="Phosphatidylinositol (PI) phosphodiesterase"/>
    <property type="match status" value="1"/>
</dbReference>
<evidence type="ECO:0000256" key="1">
    <source>
        <dbReference type="ARBA" id="ARBA00001195"/>
    </source>
</evidence>
<dbReference type="InterPro" id="IPR035892">
    <property type="entry name" value="C2_domain_sf"/>
</dbReference>
<evidence type="ECO:0000256" key="4">
    <source>
        <dbReference type="ARBA" id="ARBA00023098"/>
    </source>
</evidence>
<dbReference type="Proteomes" id="UP000053328">
    <property type="component" value="Unassembled WGS sequence"/>
</dbReference>
<dbReference type="RefSeq" id="XP_016232615.1">
    <property type="nucleotide sequence ID" value="XM_016383992.1"/>
</dbReference>
<dbReference type="SUPFAM" id="SSF49562">
    <property type="entry name" value="C2 domain (Calcium/lipid-binding domain, CaLB)"/>
    <property type="match status" value="1"/>
</dbReference>
<dbReference type="Pfam" id="PF00388">
    <property type="entry name" value="PI-PLC-X"/>
    <property type="match status" value="1"/>
</dbReference>
<dbReference type="AlphaFoldDB" id="A0A0D2BML3"/>
<dbReference type="GO" id="GO:0016042">
    <property type="term" value="P:lipid catabolic process"/>
    <property type="evidence" value="ECO:0007669"/>
    <property type="project" value="UniProtKB-KW"/>
</dbReference>
<feature type="region of interest" description="Disordered" evidence="8">
    <location>
        <begin position="271"/>
        <end position="305"/>
    </location>
</feature>
<dbReference type="PANTHER" id="PTHR10336">
    <property type="entry name" value="PHOSPHOINOSITIDE-SPECIFIC PHOSPHOLIPASE C FAMILY PROTEIN"/>
    <property type="match status" value="1"/>
</dbReference>
<sequence>MSDSGLASKLAGLKPFSKSKRKVDDEDTGDEVDSSTVAGGGHASRQSQITRTQLNVSHAIRSFLVHQNVLSKDEAGVDEPESMPRPLYNLLEKPHIDVPAYVVDRSYPLPEYFISSSHNTYLQAHQLYGESSAKAYETALNTGSRCVEIDAWDNDESPDEPKVTHGYTLVSNIPFRAVCETIRDFVDKETAQGGSVSDYRPGPTFISLENHCGPEGQQRLVSIMKEVWGDRLLSKHVREKGHQEQQGHGEHVSLEELGAKIVVIVEYHYPDEPEDSEDDSSSSSSDEAEEDRRARQIYEENKKSAPSTAIIPELAELGVYAQSVKPQNTSWFSEVGLQEPHHHLINVSESGLKAHMPAENEHIARHNAHHLMRVYPKGTRISSNNLNPVPFWGLGAQICALNWQTFAAPLQINEALFSGTDGFVLKPAALRSGGSGKLSTGKKKRLRLHVGGATDVPIPADREAHDIKPYLTCTLVHPDDHDNEPAKRKTRPYRQHRLGFLHTGDNPSPKDPVWDETLEWEYEDNELVFIRMLIKSDDSFARNPKFAVAAVRLLYVTPGWSFIRLLDFKGRETACSLLVKFDIDDA</sequence>
<dbReference type="PROSITE" id="PS50007">
    <property type="entry name" value="PIPLC_X_DOMAIN"/>
    <property type="match status" value="1"/>
</dbReference>
<organism evidence="10 11">
    <name type="scientific">Exophiala spinifera</name>
    <dbReference type="NCBI Taxonomy" id="91928"/>
    <lineage>
        <taxon>Eukaryota</taxon>
        <taxon>Fungi</taxon>
        <taxon>Dikarya</taxon>
        <taxon>Ascomycota</taxon>
        <taxon>Pezizomycotina</taxon>
        <taxon>Eurotiomycetes</taxon>
        <taxon>Chaetothyriomycetidae</taxon>
        <taxon>Chaetothyriales</taxon>
        <taxon>Herpotrichiellaceae</taxon>
        <taxon>Exophiala</taxon>
    </lineage>
</organism>
<keyword evidence="3 7" id="KW-0442">Lipid degradation</keyword>
<dbReference type="FunFam" id="3.20.20.190:FF:000039">
    <property type="entry name" value="Phosphoinositide phospholipase C"/>
    <property type="match status" value="1"/>
</dbReference>
<keyword evidence="11" id="KW-1185">Reference proteome</keyword>
<comment type="function">
    <text evidence="6">The production of the second messenger molecules diacylglycerol (DAG) and inositol 1,4,5-trisphosphate (IP3) is mediated by activated phosphatidylinositol-specific phospholipase C enzymes.</text>
</comment>
<keyword evidence="4 7" id="KW-0443">Lipid metabolism</keyword>
<dbReference type="CDD" id="cd08598">
    <property type="entry name" value="PI-PLC1c_yeast"/>
    <property type="match status" value="1"/>
</dbReference>
<dbReference type="InterPro" id="IPR001711">
    <property type="entry name" value="PLipase_C_Pinositol-sp_Y"/>
</dbReference>
<name>A0A0D2BML3_9EURO</name>
<feature type="region of interest" description="Disordered" evidence="8">
    <location>
        <begin position="17"/>
        <end position="50"/>
    </location>
</feature>
<evidence type="ECO:0000256" key="6">
    <source>
        <dbReference type="ARBA" id="ARBA00059664"/>
    </source>
</evidence>
<dbReference type="EC" id="3.1.4.11" evidence="7"/>
<dbReference type="PROSITE" id="PS50008">
    <property type="entry name" value="PIPLC_Y_DOMAIN"/>
    <property type="match status" value="1"/>
</dbReference>
<dbReference type="InterPro" id="IPR001192">
    <property type="entry name" value="PI-PLC_fam"/>
</dbReference>
<feature type="compositionally biased region" description="Basic and acidic residues" evidence="8">
    <location>
        <begin position="290"/>
        <end position="303"/>
    </location>
</feature>
<evidence type="ECO:0000256" key="5">
    <source>
        <dbReference type="ARBA" id="ARBA00023224"/>
    </source>
</evidence>
<dbReference type="EMBL" id="KN847498">
    <property type="protein sequence ID" value="KIW12399.1"/>
    <property type="molecule type" value="Genomic_DNA"/>
</dbReference>
<dbReference type="PRINTS" id="PR00390">
    <property type="entry name" value="PHPHLIPASEC"/>
</dbReference>
<dbReference type="GO" id="GO:0048015">
    <property type="term" value="P:phosphatidylinositol-mediated signaling"/>
    <property type="evidence" value="ECO:0007669"/>
    <property type="project" value="TreeGrafter"/>
</dbReference>
<dbReference type="PANTHER" id="PTHR10336:SF169">
    <property type="entry name" value="PHOSPHOINOSITIDE PHOSPHOLIPASE C"/>
    <property type="match status" value="1"/>
</dbReference>
<dbReference type="OrthoDB" id="269822at2759"/>
<evidence type="ECO:0000256" key="8">
    <source>
        <dbReference type="SAM" id="MobiDB-lite"/>
    </source>
</evidence>
<dbReference type="Pfam" id="PF00387">
    <property type="entry name" value="PI-PLC-Y"/>
    <property type="match status" value="1"/>
</dbReference>
<reference evidence="10 11" key="1">
    <citation type="submission" date="2015-01" db="EMBL/GenBank/DDBJ databases">
        <title>The Genome Sequence of Exophiala spinifera CBS89968.</title>
        <authorList>
            <consortium name="The Broad Institute Genomics Platform"/>
            <person name="Cuomo C."/>
            <person name="de Hoog S."/>
            <person name="Gorbushina A."/>
            <person name="Stielow B."/>
            <person name="Teixiera M."/>
            <person name="Abouelleil A."/>
            <person name="Chapman S.B."/>
            <person name="Priest M."/>
            <person name="Young S.K."/>
            <person name="Wortman J."/>
            <person name="Nusbaum C."/>
            <person name="Birren B."/>
        </authorList>
    </citation>
    <scope>NUCLEOTIDE SEQUENCE [LARGE SCALE GENOMIC DNA]</scope>
    <source>
        <strain evidence="10 11">CBS 89968</strain>
    </source>
</reference>
<feature type="domain" description="PI-PLC Y-box" evidence="9">
    <location>
        <begin position="314"/>
        <end position="431"/>
    </location>
</feature>
<dbReference type="InterPro" id="IPR000909">
    <property type="entry name" value="PLipase_C_PInositol-sp_X_dom"/>
</dbReference>
<dbReference type="GO" id="GO:0004435">
    <property type="term" value="F:phosphatidylinositol-4,5-bisphosphate phospholipase C activity"/>
    <property type="evidence" value="ECO:0007669"/>
    <property type="project" value="UniProtKB-EC"/>
</dbReference>
<evidence type="ECO:0000256" key="2">
    <source>
        <dbReference type="ARBA" id="ARBA00022801"/>
    </source>
</evidence>
<dbReference type="CDD" id="cd00275">
    <property type="entry name" value="C2_PLC_like"/>
    <property type="match status" value="1"/>
</dbReference>
<proteinExistence type="predicted"/>
<dbReference type="InterPro" id="IPR017946">
    <property type="entry name" value="PLC-like_Pdiesterase_TIM-brl"/>
</dbReference>
<dbReference type="SMART" id="SM00149">
    <property type="entry name" value="PLCYc"/>
    <property type="match status" value="1"/>
</dbReference>
<dbReference type="GeneID" id="27336759"/>
<dbReference type="GO" id="GO:0051209">
    <property type="term" value="P:release of sequestered calcium ion into cytosol"/>
    <property type="evidence" value="ECO:0007669"/>
    <property type="project" value="TreeGrafter"/>
</dbReference>
<evidence type="ECO:0000259" key="9">
    <source>
        <dbReference type="PROSITE" id="PS50008"/>
    </source>
</evidence>
<evidence type="ECO:0000256" key="3">
    <source>
        <dbReference type="ARBA" id="ARBA00022963"/>
    </source>
</evidence>
<keyword evidence="2 7" id="KW-0378">Hydrolase</keyword>
<evidence type="ECO:0000313" key="11">
    <source>
        <dbReference type="Proteomes" id="UP000053328"/>
    </source>
</evidence>
<evidence type="ECO:0000256" key="7">
    <source>
        <dbReference type="RuleBase" id="RU361133"/>
    </source>
</evidence>